<organism evidence="7 8">
    <name type="scientific">Rhynchospora pubera</name>
    <dbReference type="NCBI Taxonomy" id="906938"/>
    <lineage>
        <taxon>Eukaryota</taxon>
        <taxon>Viridiplantae</taxon>
        <taxon>Streptophyta</taxon>
        <taxon>Embryophyta</taxon>
        <taxon>Tracheophyta</taxon>
        <taxon>Spermatophyta</taxon>
        <taxon>Magnoliopsida</taxon>
        <taxon>Liliopsida</taxon>
        <taxon>Poales</taxon>
        <taxon>Cyperaceae</taxon>
        <taxon>Cyperoideae</taxon>
        <taxon>Rhynchosporeae</taxon>
        <taxon>Rhynchospora</taxon>
    </lineage>
</organism>
<evidence type="ECO:0000256" key="4">
    <source>
        <dbReference type="SAM" id="MobiDB-lite"/>
    </source>
</evidence>
<proteinExistence type="predicted"/>
<evidence type="ECO:0000256" key="5">
    <source>
        <dbReference type="SAM" id="SignalP"/>
    </source>
</evidence>
<dbReference type="InterPro" id="IPR035979">
    <property type="entry name" value="RBD_domain_sf"/>
</dbReference>
<dbReference type="Pfam" id="PF13893">
    <property type="entry name" value="RRM_5"/>
    <property type="match status" value="1"/>
</dbReference>
<dbReference type="SMART" id="SM00360">
    <property type="entry name" value="RRM"/>
    <property type="match status" value="4"/>
</dbReference>
<dbReference type="Pfam" id="PF11835">
    <property type="entry name" value="RRM_8"/>
    <property type="match status" value="1"/>
</dbReference>
<evidence type="ECO:0000256" key="1">
    <source>
        <dbReference type="ARBA" id="ARBA00022737"/>
    </source>
</evidence>
<keyword evidence="5" id="KW-0732">Signal</keyword>
<dbReference type="InterPro" id="IPR034797">
    <property type="entry name" value="PTBPH3_RRM3"/>
</dbReference>
<keyword evidence="2 3" id="KW-0694">RNA-binding</keyword>
<feature type="chain" id="PRO_5043586168" evidence="5">
    <location>
        <begin position="18"/>
        <end position="853"/>
    </location>
</feature>
<gene>
    <name evidence="7" type="ORF">LUZ62_050682</name>
</gene>
<dbReference type="CDD" id="cd12698">
    <property type="entry name" value="RRM3_PTBPH3"/>
    <property type="match status" value="1"/>
</dbReference>
<evidence type="ECO:0000256" key="2">
    <source>
        <dbReference type="ARBA" id="ARBA00022884"/>
    </source>
</evidence>
<dbReference type="GO" id="GO:0003723">
    <property type="term" value="F:RNA binding"/>
    <property type="evidence" value="ECO:0007669"/>
    <property type="project" value="UniProtKB-UniRule"/>
</dbReference>
<evidence type="ECO:0000313" key="8">
    <source>
        <dbReference type="Proteomes" id="UP001140206"/>
    </source>
</evidence>
<dbReference type="PROSITE" id="PS50102">
    <property type="entry name" value="RRM"/>
    <property type="match status" value="4"/>
</dbReference>
<feature type="domain" description="RRM" evidence="6">
    <location>
        <begin position="774"/>
        <end position="848"/>
    </location>
</feature>
<dbReference type="Proteomes" id="UP001140206">
    <property type="component" value="Chromosome 2"/>
</dbReference>
<feature type="region of interest" description="Disordered" evidence="4">
    <location>
        <begin position="610"/>
        <end position="632"/>
    </location>
</feature>
<keyword evidence="1" id="KW-0677">Repeat</keyword>
<feature type="signal peptide" evidence="5">
    <location>
        <begin position="1"/>
        <end position="17"/>
    </location>
</feature>
<dbReference type="InterPro" id="IPR021790">
    <property type="entry name" value="PTBP1-like_RRM2"/>
</dbReference>
<dbReference type="InterPro" id="IPR000504">
    <property type="entry name" value="RRM_dom"/>
</dbReference>
<feature type="domain" description="RRM" evidence="6">
    <location>
        <begin position="519"/>
        <end position="598"/>
    </location>
</feature>
<keyword evidence="8" id="KW-1185">Reference proteome</keyword>
<dbReference type="InterPro" id="IPR012677">
    <property type="entry name" value="Nucleotide-bd_a/b_plait_sf"/>
</dbReference>
<comment type="caution">
    <text evidence="7">The sequence shown here is derived from an EMBL/GenBank/DDBJ whole genome shotgun (WGS) entry which is preliminary data.</text>
</comment>
<dbReference type="EMBL" id="JAMFTS010000002">
    <property type="protein sequence ID" value="KAJ4799436.1"/>
    <property type="molecule type" value="Genomic_DNA"/>
</dbReference>
<sequence>MVLFAWQIPTAAIFSLAIESISFSYTSQRLCCCPEGGGAADALEDSTLSKELKSITVYGVNILKEGTDPKILPESLVATTVNAAAGSVVFARQVQRGTPDISVVVGSVLEQIPDTPIASVAVSVPRFRVPFGQPLEARDPYNPEGSAYLTCTQWIKKNQPKQSRRGRPIKETKRYGSPYGDPFVQLPPKSKKGKGQVFWSSFRFGTQFHPTEQLMILTNKLLNKLMKQTAEDKEIIMFDNHNFQISSNEVEDFLTGGDVSSNKHIVNGDLMNLHNQAVDLFGTYFVGCTFMACFLDDSDFRWWLYIIDLRMEGKILVYSSIPENEITDEMIDVVNKDAEYIRRFLFWRHNGTKRFLCYKVEFVKGMPRHRSSQDNGLYALRYLLSKALGRRMDTSDLLEKGNSSPSTRERSDIEMAEPSKVIHVRNVGQEITEADLLQLVRPFGTVTKLVMIRSKNQALLQLDELESAVSALEYYTTVQPHVRGRNIYLQFSSHQELTTTGDGEGNSQMRQSDQELPPNRILLVTIHHMTYPITVDILHQVFSPYGFVEKIVTFQKTAGFQALIQFEQQQDAIEANDALHGRNIYDGCCQIEIQYSNLQELQVHYNGERSRDFTNPELPVDNRSSSSQSGYGDGGGIYAYRSHDTRGAYHQTGGGYGGAPNGRCTLLVTNLDPNRMDEDKLFNLFSMYGNVVRIKLLRNKPDHALVQMSDNFQAELGMNCLRGTKLYGKKMEITFSKYSEITPSPDARDYANSSLSRFHSGSGKNYRHCTAPTKTIHISSLPREVTEDDIIAHLGEHGVIVNTRIFEVHGKTQALVSFENEEAATEALVCKHASAIDGALIRISFSQTHNQER</sequence>
<evidence type="ECO:0000256" key="3">
    <source>
        <dbReference type="PROSITE-ProRule" id="PRU00176"/>
    </source>
</evidence>
<evidence type="ECO:0000313" key="7">
    <source>
        <dbReference type="EMBL" id="KAJ4799436.1"/>
    </source>
</evidence>
<evidence type="ECO:0000259" key="6">
    <source>
        <dbReference type="PROSITE" id="PS50102"/>
    </source>
</evidence>
<feature type="domain" description="RRM" evidence="6">
    <location>
        <begin position="664"/>
        <end position="738"/>
    </location>
</feature>
<dbReference type="AlphaFoldDB" id="A0AAV8G812"/>
<feature type="domain" description="RRM" evidence="6">
    <location>
        <begin position="420"/>
        <end position="494"/>
    </location>
</feature>
<dbReference type="Gene3D" id="3.30.70.330">
    <property type="match status" value="4"/>
</dbReference>
<dbReference type="Pfam" id="PF00076">
    <property type="entry name" value="RRM_1"/>
    <property type="match status" value="2"/>
</dbReference>
<dbReference type="PANTHER" id="PTHR15592">
    <property type="entry name" value="MATRIN 3/NUCLEAR PROTEIN 220-RELATED"/>
    <property type="match status" value="1"/>
</dbReference>
<name>A0AAV8G812_9POAL</name>
<accession>A0AAV8G812</accession>
<protein>
    <submittedName>
        <fullName evidence="7">Polypyrimidine tract-binding protein-like protein</fullName>
    </submittedName>
</protein>
<reference evidence="7" key="1">
    <citation type="submission" date="2022-08" db="EMBL/GenBank/DDBJ databases">
        <authorList>
            <person name="Marques A."/>
        </authorList>
    </citation>
    <scope>NUCLEOTIDE SEQUENCE</scope>
    <source>
        <strain evidence="7">RhyPub2mFocal</strain>
        <tissue evidence="7">Leaves</tissue>
    </source>
</reference>
<dbReference type="SUPFAM" id="SSF54928">
    <property type="entry name" value="RNA-binding domain, RBD"/>
    <property type="match status" value="3"/>
</dbReference>